<dbReference type="Proteomes" id="UP000766698">
    <property type="component" value="Unassembled WGS sequence"/>
</dbReference>
<keyword evidence="2" id="KW-1185">Reference proteome</keyword>
<reference evidence="2" key="1">
    <citation type="journal article" date="2020" name="Syst. Appl. Microbiol.">
        <title>Streptomyces alkaliterrae sp. nov., isolated from an alkaline soil, and emended descriptions of Streptomyces alkaliphilus, Streptomyces calidiresistens and Streptomyces durbertensis.</title>
        <authorList>
            <person name="Swiecimska M."/>
            <person name="Golinska P."/>
            <person name="Nouioui I."/>
            <person name="Wypij M."/>
            <person name="Rai M."/>
            <person name="Sangal V."/>
            <person name="Goodfellow M."/>
        </authorList>
    </citation>
    <scope>NUCLEOTIDE SEQUENCE [LARGE SCALE GENOMIC DNA]</scope>
    <source>
        <strain evidence="2">DSM 104538</strain>
    </source>
</reference>
<gene>
    <name evidence="1" type="ORF">GL263_01255</name>
</gene>
<accession>A0ABR6EA56</accession>
<organism evidence="1 2">
    <name type="scientific">Streptomyces durbertensis</name>
    <dbReference type="NCBI Taxonomy" id="2448886"/>
    <lineage>
        <taxon>Bacteria</taxon>
        <taxon>Bacillati</taxon>
        <taxon>Actinomycetota</taxon>
        <taxon>Actinomycetes</taxon>
        <taxon>Kitasatosporales</taxon>
        <taxon>Streptomycetaceae</taxon>
        <taxon>Streptomyces</taxon>
    </lineage>
</organism>
<dbReference type="EMBL" id="WMLF01000008">
    <property type="protein sequence ID" value="MBB1242211.1"/>
    <property type="molecule type" value="Genomic_DNA"/>
</dbReference>
<proteinExistence type="predicted"/>
<sequence>MSVSTVAPLSAAVAGTAGTADATFAVLAARTALESDLAKRYTTDPLSVLAEFGPAAAEPVYHAGHSGLTIERLDGSGTVLTTNWTWRG</sequence>
<protein>
    <submittedName>
        <fullName evidence="1">Uncharacterized protein</fullName>
    </submittedName>
</protein>
<name>A0ABR6EA56_9ACTN</name>
<comment type="caution">
    <text evidence="1">The sequence shown here is derived from an EMBL/GenBank/DDBJ whole genome shotgun (WGS) entry which is preliminary data.</text>
</comment>
<evidence type="ECO:0000313" key="1">
    <source>
        <dbReference type="EMBL" id="MBB1242211.1"/>
    </source>
</evidence>
<dbReference type="RefSeq" id="WP_182853640.1">
    <property type="nucleotide sequence ID" value="NZ_WMLF01000008.1"/>
</dbReference>
<evidence type="ECO:0000313" key="2">
    <source>
        <dbReference type="Proteomes" id="UP000766698"/>
    </source>
</evidence>